<feature type="transmembrane region" description="Helical" evidence="1">
    <location>
        <begin position="82"/>
        <end position="103"/>
    </location>
</feature>
<name>A0A2L2T1B2_9HYPO</name>
<keyword evidence="3" id="KW-1185">Reference proteome</keyword>
<keyword evidence="1" id="KW-0472">Membrane</keyword>
<dbReference type="AlphaFoldDB" id="A0A2L2T1B2"/>
<dbReference type="Proteomes" id="UP000245910">
    <property type="component" value="Chromosome II"/>
</dbReference>
<dbReference type="STRING" id="56646.A0A2L2T1B2"/>
<proteinExistence type="predicted"/>
<protein>
    <submittedName>
        <fullName evidence="2">Uncharacterized protein</fullName>
    </submittedName>
</protein>
<reference evidence="3" key="1">
    <citation type="submission" date="2014-10" db="EMBL/GenBank/DDBJ databases">
        <authorList>
            <person name="King R."/>
        </authorList>
    </citation>
    <scope>NUCLEOTIDE SEQUENCE [LARGE SCALE GENOMIC DNA]</scope>
    <source>
        <strain evidence="3">A3/5</strain>
    </source>
</reference>
<evidence type="ECO:0000256" key="1">
    <source>
        <dbReference type="SAM" id="Phobius"/>
    </source>
</evidence>
<accession>A0A2L2T1B2</accession>
<dbReference type="EMBL" id="LN649230">
    <property type="protein sequence ID" value="CEI61213.1"/>
    <property type="molecule type" value="Genomic_DNA"/>
</dbReference>
<organism evidence="2 3">
    <name type="scientific">Fusarium venenatum</name>
    <dbReference type="NCBI Taxonomy" id="56646"/>
    <lineage>
        <taxon>Eukaryota</taxon>
        <taxon>Fungi</taxon>
        <taxon>Dikarya</taxon>
        <taxon>Ascomycota</taxon>
        <taxon>Pezizomycotina</taxon>
        <taxon>Sordariomycetes</taxon>
        <taxon>Hypocreomycetidae</taxon>
        <taxon>Hypocreales</taxon>
        <taxon>Nectriaceae</taxon>
        <taxon>Fusarium</taxon>
    </lineage>
</organism>
<evidence type="ECO:0000313" key="3">
    <source>
        <dbReference type="Proteomes" id="UP000245910"/>
    </source>
</evidence>
<keyword evidence="1" id="KW-1133">Transmembrane helix</keyword>
<keyword evidence="1" id="KW-0812">Transmembrane</keyword>
<evidence type="ECO:0000313" key="2">
    <source>
        <dbReference type="EMBL" id="CEI61213.1"/>
    </source>
</evidence>
<sequence length="113" mass="13057">MENTYDVSRPDQKQSDSIAWYVVPRDCRDDEVGVMEEQEQYLEESFFLSESGRHKVEPTVTLTEEGASVITEWDANLYMTRYWPLLCLLGASFGAIHLVSWAGSFPSQTERWL</sequence>